<feature type="compositionally biased region" description="Acidic residues" evidence="1">
    <location>
        <begin position="1"/>
        <end position="11"/>
    </location>
</feature>
<evidence type="ECO:0000313" key="3">
    <source>
        <dbReference type="Proteomes" id="UP001176521"/>
    </source>
</evidence>
<dbReference type="AlphaFoldDB" id="A0AAN6GBL0"/>
<organism evidence="2 3">
    <name type="scientific">Tilletia horrida</name>
    <dbReference type="NCBI Taxonomy" id="155126"/>
    <lineage>
        <taxon>Eukaryota</taxon>
        <taxon>Fungi</taxon>
        <taxon>Dikarya</taxon>
        <taxon>Basidiomycota</taxon>
        <taxon>Ustilaginomycotina</taxon>
        <taxon>Exobasidiomycetes</taxon>
        <taxon>Tilletiales</taxon>
        <taxon>Tilletiaceae</taxon>
        <taxon>Tilletia</taxon>
    </lineage>
</organism>
<gene>
    <name evidence="2" type="ORF">OC842_003490</name>
</gene>
<feature type="compositionally biased region" description="Basic and acidic residues" evidence="1">
    <location>
        <begin position="283"/>
        <end position="294"/>
    </location>
</feature>
<feature type="region of interest" description="Disordered" evidence="1">
    <location>
        <begin position="1"/>
        <end position="24"/>
    </location>
</feature>
<feature type="region of interest" description="Disordered" evidence="1">
    <location>
        <begin position="808"/>
        <end position="834"/>
    </location>
</feature>
<evidence type="ECO:0000256" key="1">
    <source>
        <dbReference type="SAM" id="MobiDB-lite"/>
    </source>
</evidence>
<sequence length="955" mass="104843">MNASDDLDDPVADLGEVDGSTDSAGSIASDIDSPFAHMIFMFNGQDASALNPDDHPDLSLALVKAFNELAAMSTPDTHALNADLREVKSWVDTRTHIWPRRLRPYVSRFVVKVLRFLKAFATVKRSARRAGRVGTTANLLRAKILAHAASFIAQRRMDSTLSLVQRMQSNDLTIAEILDLTYDLEALIREAKELLRTDSTRRAFPCWRDWRAARGLPGITHLLETALYDAVDAPPEVDETVDFSTLHALYQLYPFFQGLGAFDPSKWAQRIVPAPVPRPFPRIRQDGVRGHDGDSSDESDEGTSDETDEDGNDDSLHNKLRALTTEIQVDLQTNPPGLTNVDTIVKWHAGVRRRVKLAVRLEQRYDVLGDTEVAIYLHNLAILLFQHQSHTEAAIAAEFLVICLRVEVERAPASVDARTRLCLALAVLGYICTKTYRDVYCQSSRAPEAIHAMSEAISILDTLSDTRTDHDMVRAALQLSLAALLPAEGEELAARALPAIQTAVDQEPYNLDAKLWLASALIHNSKNWGTTREIMLDLTSAKLHLYGPQVVHLLGWAANRHKALDVETEMRKEELTLLARISADWRELDVGESLVSAGNLLVYSHERRQDWDAAFAANETVIQILAADPALIKAHFEALLRRATLLFRKERYRDTLAAAKKYFAESGRRGARHLFHSTAARALYLVALSQLCVGKPNAAEDTLFQMSGRIDKEIDLHWTPAAARTSPSSPAKSLEAICVRIGLCAVACARGEVEDALEQGRIVVRRVSKYVRAQQTSALEDPTWIEFGRAHTFLAAALMLSASASEREKKSGAEAEGSGGAAGSGEEGIGAGDGGAVGLADRLSDMRTEDREDETMLIDEEEHEADAMMSDKDQSATKVDKLAEALALLDVAIGALPTGEYKAGHAAGSLLKTARVLRARVLDVMGDRQGEADADRERAEALPFAGFADRLLPGM</sequence>
<feature type="compositionally biased region" description="Acidic residues" evidence="1">
    <location>
        <begin position="295"/>
        <end position="313"/>
    </location>
</feature>
<dbReference type="Proteomes" id="UP001176521">
    <property type="component" value="Unassembled WGS sequence"/>
</dbReference>
<name>A0AAN6GBL0_9BASI</name>
<reference evidence="2" key="1">
    <citation type="journal article" date="2023" name="PhytoFront">
        <title>Draft Genome Resources of Seven Strains of Tilletia horrida, Causal Agent of Kernel Smut of Rice.</title>
        <authorList>
            <person name="Khanal S."/>
            <person name="Antony Babu S."/>
            <person name="Zhou X.G."/>
        </authorList>
    </citation>
    <scope>NUCLEOTIDE SEQUENCE</scope>
    <source>
        <strain evidence="2">TX3</strain>
    </source>
</reference>
<proteinExistence type="predicted"/>
<keyword evidence="3" id="KW-1185">Reference proteome</keyword>
<evidence type="ECO:0000313" key="2">
    <source>
        <dbReference type="EMBL" id="KAK0531830.1"/>
    </source>
</evidence>
<comment type="caution">
    <text evidence="2">The sequence shown here is derived from an EMBL/GenBank/DDBJ whole genome shotgun (WGS) entry which is preliminary data.</text>
</comment>
<feature type="region of interest" description="Disordered" evidence="1">
    <location>
        <begin position="278"/>
        <end position="316"/>
    </location>
</feature>
<accession>A0AAN6GBL0</accession>
<dbReference type="EMBL" id="JAPDMQ010000175">
    <property type="protein sequence ID" value="KAK0531830.1"/>
    <property type="molecule type" value="Genomic_DNA"/>
</dbReference>
<protein>
    <submittedName>
        <fullName evidence="2">Uncharacterized protein</fullName>
    </submittedName>
</protein>
<feature type="compositionally biased region" description="Gly residues" evidence="1">
    <location>
        <begin position="817"/>
        <end position="834"/>
    </location>
</feature>